<accession>A0A433SDB0</accession>
<evidence type="ECO:0000313" key="1">
    <source>
        <dbReference type="EMBL" id="RUS66676.1"/>
    </source>
</evidence>
<dbReference type="AlphaFoldDB" id="A0A433SDB0"/>
<proteinExistence type="predicted"/>
<sequence length="42" mass="4675">MKVWQHVGCIFILRGVVGSQIMECEPIFCTDDSAIGSVKDDF</sequence>
<gene>
    <name evidence="1" type="ORF">CUZ56_01957</name>
</gene>
<name>A0A433SDB0_9BURK</name>
<dbReference type="EMBL" id="PQSP01000004">
    <property type="protein sequence ID" value="RUS66676.1"/>
    <property type="molecule type" value="Genomic_DNA"/>
</dbReference>
<keyword evidence="2" id="KW-1185">Reference proteome</keyword>
<evidence type="ECO:0000313" key="2">
    <source>
        <dbReference type="Proteomes" id="UP000286947"/>
    </source>
</evidence>
<organism evidence="1 2">
    <name type="scientific">Saezia sanguinis</name>
    <dbReference type="NCBI Taxonomy" id="1965230"/>
    <lineage>
        <taxon>Bacteria</taxon>
        <taxon>Pseudomonadati</taxon>
        <taxon>Pseudomonadota</taxon>
        <taxon>Betaproteobacteria</taxon>
        <taxon>Burkholderiales</taxon>
        <taxon>Saeziaceae</taxon>
        <taxon>Saezia</taxon>
    </lineage>
</organism>
<comment type="caution">
    <text evidence="1">The sequence shown here is derived from an EMBL/GenBank/DDBJ whole genome shotgun (WGS) entry which is preliminary data.</text>
</comment>
<protein>
    <submittedName>
        <fullName evidence="1">Uncharacterized protein</fullName>
    </submittedName>
</protein>
<dbReference type="Proteomes" id="UP000286947">
    <property type="component" value="Unassembled WGS sequence"/>
</dbReference>
<reference evidence="1 2" key="1">
    <citation type="submission" date="2018-01" db="EMBL/GenBank/DDBJ databases">
        <title>Saezia sanguinis gen. nov., sp. nov., in the order Burkholderiales isolated from human blood.</title>
        <authorList>
            <person name="Medina-Pascual M.J."/>
            <person name="Valdezate S."/>
            <person name="Monzon S."/>
            <person name="Cuesta I."/>
            <person name="Carrasco G."/>
            <person name="Villalon P."/>
            <person name="Saez-Nieto J.A."/>
        </authorList>
    </citation>
    <scope>NUCLEOTIDE SEQUENCE [LARGE SCALE GENOMIC DNA]</scope>
    <source>
        <strain evidence="1 2">CNM695-12</strain>
    </source>
</reference>